<keyword evidence="6" id="KW-0969">Cilium</keyword>
<evidence type="ECO:0000256" key="1">
    <source>
        <dbReference type="ARBA" id="ARBA00004611"/>
    </source>
</evidence>
<dbReference type="AlphaFoldDB" id="A0A8S1JSD6"/>
<dbReference type="InterPro" id="IPR009290">
    <property type="entry name" value="Radial_spoke_3"/>
</dbReference>
<gene>
    <name evidence="10" type="ORF">PSON_ATCC_30995.1.T0010105</name>
</gene>
<dbReference type="Proteomes" id="UP000692954">
    <property type="component" value="Unassembled WGS sequence"/>
</dbReference>
<keyword evidence="5" id="KW-0282">Flagellum</keyword>
<evidence type="ECO:0000256" key="7">
    <source>
        <dbReference type="ARBA" id="ARBA00023212"/>
    </source>
</evidence>
<feature type="region of interest" description="Disordered" evidence="9">
    <location>
        <begin position="776"/>
        <end position="804"/>
    </location>
</feature>
<dbReference type="PANTHER" id="PTHR21648:SF0">
    <property type="entry name" value="RADIAL SPOKE HEAD PROTEIN 3 HOMOLOG"/>
    <property type="match status" value="1"/>
</dbReference>
<evidence type="ECO:0000313" key="11">
    <source>
        <dbReference type="Proteomes" id="UP000692954"/>
    </source>
</evidence>
<evidence type="ECO:0000256" key="8">
    <source>
        <dbReference type="ARBA" id="ARBA00023273"/>
    </source>
</evidence>
<evidence type="ECO:0000313" key="10">
    <source>
        <dbReference type="EMBL" id="CAD8045553.1"/>
    </source>
</evidence>
<keyword evidence="7" id="KW-0206">Cytoskeleton</keyword>
<reference evidence="10" key="1">
    <citation type="submission" date="2021-01" db="EMBL/GenBank/DDBJ databases">
        <authorList>
            <consortium name="Genoscope - CEA"/>
            <person name="William W."/>
        </authorList>
    </citation>
    <scope>NUCLEOTIDE SEQUENCE</scope>
</reference>
<comment type="caution">
    <text evidence="10">The sequence shown here is derived from an EMBL/GenBank/DDBJ whole genome shotgun (WGS) entry which is preliminary data.</text>
</comment>
<evidence type="ECO:0000256" key="5">
    <source>
        <dbReference type="ARBA" id="ARBA00022846"/>
    </source>
</evidence>
<keyword evidence="4" id="KW-0597">Phosphoprotein</keyword>
<keyword evidence="3" id="KW-0963">Cytoplasm</keyword>
<dbReference type="GO" id="GO:0005929">
    <property type="term" value="C:cilium"/>
    <property type="evidence" value="ECO:0007669"/>
    <property type="project" value="TreeGrafter"/>
</dbReference>
<dbReference type="Pfam" id="PF06098">
    <property type="entry name" value="Radial_spoke_3"/>
    <property type="match status" value="1"/>
</dbReference>
<sequence length="905" mass="105384">MSYKISLVGLEGSGKTTLAKVLNDQHQINNLPLEVNEDMPNSDVMIFCLDGSNMQQLHHNKAALEQISGKEQLIILQTKADIQTIEEGELRNFLGVGEVPILSISAQNGDGLPQLISFLSQQIQPTQQNFSAEPRVVPSRGKYRINEQNQISKPMQTFQNLMKDHKIKQRTPMEQEQEYIRLEKERIKVENMSAQLNNFKRQKKKEDTYDIKATANPRIQVNLEFFLTDTLAQCEQQKNTLYTQTDKLLKKPEDPPFIPKKTGIDAATQVEDYELFDFDREVTPILNVICTKTLEQACLEIEQEEEFMAMYRFKEAFEKRRVNAKNKQDVTVEREKELIDQKTDVLKKYSEKQKRMQKVIHKAQAHAIAKEYLKPLQGQIIQQVITSGFYPNEFMNELQTKFMDYIVGKTQEEVIRLVELNNQMKTAFNVSNFEQIPKVRKPFDQQIQKKKDRQSLRMINYSNKRAIRIFYQDLVPVQSVISITLGKFLDGQFDEWKKTYDQRIGELEQKAESNEINEEDFANQKRAEYPDLQEGYFGASVNNFNRLGFSMAHDQYYLSSDKRLQIIAFVLRKDGTYEIINKDSKNYGKIFKWKQFRLPIKQTDDEVLLLRLQEIDSEIIAIVFGLLLPNLQNNIKALEWVQNARFGLYDAQHCIPFGQTNVNKAFKLEELVKQVEDPEFAEAPQTVFMSCFTLMKRFKQFGGWYIENTQAATKGMLNQEIEPFYEKLSQFLIEMYEFTLERDRDIISTIQEKEKEKDTILTNQELQMIITKSKIPQTKKMPTEPNATDSALPSSRPLEEPSDFTKSQFNSMIIETLILDMNDSFETVEQQLINHLTNVASRLVNSCTWGFELKTRGNPFLRVKQLIRIRNVGDMTIVRKAEPPKQEVPVQLEENKDNDDIDNDS</sequence>
<accession>A0A8S1JSD6</accession>
<proteinExistence type="inferred from homology"/>
<feature type="compositionally biased region" description="Acidic residues" evidence="9">
    <location>
        <begin position="896"/>
        <end position="905"/>
    </location>
</feature>
<protein>
    <submittedName>
        <fullName evidence="10">Uncharacterized protein</fullName>
    </submittedName>
</protein>
<keyword evidence="11" id="KW-1185">Reference proteome</keyword>
<name>A0A8S1JSD6_9CILI</name>
<dbReference type="OrthoDB" id="313308at2759"/>
<feature type="region of interest" description="Disordered" evidence="9">
    <location>
        <begin position="881"/>
        <end position="905"/>
    </location>
</feature>
<evidence type="ECO:0000256" key="9">
    <source>
        <dbReference type="SAM" id="MobiDB-lite"/>
    </source>
</evidence>
<evidence type="ECO:0000256" key="3">
    <source>
        <dbReference type="ARBA" id="ARBA00022490"/>
    </source>
</evidence>
<keyword evidence="8" id="KW-0966">Cell projection</keyword>
<dbReference type="PANTHER" id="PTHR21648">
    <property type="entry name" value="FLAGELLAR RADIAL SPOKE PROTEIN 3"/>
    <property type="match status" value="1"/>
</dbReference>
<organism evidence="10 11">
    <name type="scientific">Paramecium sonneborni</name>
    <dbReference type="NCBI Taxonomy" id="65129"/>
    <lineage>
        <taxon>Eukaryota</taxon>
        <taxon>Sar</taxon>
        <taxon>Alveolata</taxon>
        <taxon>Ciliophora</taxon>
        <taxon>Intramacronucleata</taxon>
        <taxon>Oligohymenophorea</taxon>
        <taxon>Peniculida</taxon>
        <taxon>Parameciidae</taxon>
        <taxon>Paramecium</taxon>
    </lineage>
</organism>
<evidence type="ECO:0000256" key="2">
    <source>
        <dbReference type="ARBA" id="ARBA00006737"/>
    </source>
</evidence>
<evidence type="ECO:0000256" key="4">
    <source>
        <dbReference type="ARBA" id="ARBA00022553"/>
    </source>
</evidence>
<comment type="subcellular location">
    <subcellularLocation>
        <location evidence="1">Cytoplasm</location>
        <location evidence="1">Cytoskeleton</location>
        <location evidence="1">Flagellum axoneme</location>
    </subcellularLocation>
</comment>
<comment type="similarity">
    <text evidence="2">Belongs to the flagellar radial spoke RSP3 family.</text>
</comment>
<evidence type="ECO:0000256" key="6">
    <source>
        <dbReference type="ARBA" id="ARBA00023069"/>
    </source>
</evidence>
<dbReference type="EMBL" id="CAJJDN010000001">
    <property type="protein sequence ID" value="CAD8045553.1"/>
    <property type="molecule type" value="Genomic_DNA"/>
</dbReference>